<dbReference type="InterPro" id="IPR001544">
    <property type="entry name" value="Aminotrans_IV"/>
</dbReference>
<reference evidence="3 4" key="1">
    <citation type="submission" date="2012-06" db="EMBL/GenBank/DDBJ databases">
        <title>Complete genome of Terriglobus roseus DSM 18391.</title>
        <authorList>
            <consortium name="US DOE Joint Genome Institute (JGI-PGF)"/>
            <person name="Lucas S."/>
            <person name="Copeland A."/>
            <person name="Lapidus A."/>
            <person name="Glavina del Rio T."/>
            <person name="Dalin E."/>
            <person name="Tice H."/>
            <person name="Bruce D."/>
            <person name="Goodwin L."/>
            <person name="Pitluck S."/>
            <person name="Peters L."/>
            <person name="Mikhailova N."/>
            <person name="Munk A.C.C."/>
            <person name="Kyrpides N."/>
            <person name="Mavromatis K."/>
            <person name="Ivanova N."/>
            <person name="Brettin T."/>
            <person name="Detter J.C."/>
            <person name="Han C."/>
            <person name="Larimer F."/>
            <person name="Land M."/>
            <person name="Hauser L."/>
            <person name="Markowitz V."/>
            <person name="Cheng J.-F."/>
            <person name="Hugenholtz P."/>
            <person name="Woyke T."/>
            <person name="Wu D."/>
            <person name="Brambilla E."/>
            <person name="Klenk H.-P."/>
            <person name="Eisen J.A."/>
        </authorList>
    </citation>
    <scope>NUCLEOTIDE SEQUENCE [LARGE SCALE GENOMIC DNA]</scope>
    <source>
        <strain evidence="4">DSM 18391 / NRRL B-41598 / KBS 63</strain>
    </source>
</reference>
<dbReference type="KEGG" id="trs:Terro_2437"/>
<sequence length="669" mass="73648">MGFFVSHTPTHGTRDTIAMPSVPADQPRKWTPLPASWRRAALDQTGTVLLESSLPSETQHHSYLFLAADRVLTAHSPQELPSLFEAIEQALAEGHWVAGSLDYEAGSHFLDLPTRVTRTPLATFGIYTAPRIFDHTSDSTDEPEPPRPGPLPIAPMLRIRREDYTAAIARIQRWIAAGDTYQLNFTTHALSPYADDAATLYAALQTQQPCSYGAILNLLPQQTVLSLSPELFFRATPDGTLTTKPMKGTALRGTTAAEDDARAESLRNDEKNRAEHVMIVDLLRNDLGRICEAGTVRVDRLFEVERYPTLLQMTSTITGRTPHRLAWYQVFRALFPSGSITGAPKRHTMALIAQIEDHPRGIYTGAIGYFAPDGNACFNVAIRTVVLDGKTMVLGVGGGIVADSTSTGEYDECLLKTAFLQRAAQPIQLIETMRWMGTTPAAPDIGTLAHERELAERIPLLPFHLQRLESSAASLGFRFDAEAILATIAEASTQWDGQPRRLRLLLHRNGAVELQHADAPNWQPHLKVSFARQITSREAPYLRHKSTFRPEYDPALREAHAAGHDEALFRNEIGEITEGCISSLLACLQGQWLTPPLASGCLPGTYRAALLEAGLIRERSITMSDLRTADHLCLCNAIRGTGCIASLQLPDGERIHYKIAAHPPQLVGR</sequence>
<dbReference type="GO" id="GO:0009396">
    <property type="term" value="P:folic acid-containing compound biosynthetic process"/>
    <property type="evidence" value="ECO:0007669"/>
    <property type="project" value="InterPro"/>
</dbReference>
<dbReference type="PANTHER" id="PTHR11236:SF50">
    <property type="entry name" value="AMINODEOXYCHORISMATE SYNTHASE COMPONENT 1"/>
    <property type="match status" value="1"/>
</dbReference>
<dbReference type="InterPro" id="IPR043132">
    <property type="entry name" value="BCAT-like_C"/>
</dbReference>
<dbReference type="NCBIfam" id="TIGR00553">
    <property type="entry name" value="pabB"/>
    <property type="match status" value="1"/>
</dbReference>
<accession>I3ZHH1</accession>
<dbReference type="eggNOG" id="COG0147">
    <property type="taxonomic scope" value="Bacteria"/>
</dbReference>
<evidence type="ECO:0000256" key="1">
    <source>
        <dbReference type="SAM" id="MobiDB-lite"/>
    </source>
</evidence>
<dbReference type="Pfam" id="PF00425">
    <property type="entry name" value="Chorismate_bind"/>
    <property type="match status" value="1"/>
</dbReference>
<dbReference type="AlphaFoldDB" id="I3ZHH1"/>
<feature type="domain" description="Chorismate-utilising enzyme C-terminal" evidence="2">
    <location>
        <begin position="161"/>
        <end position="416"/>
    </location>
</feature>
<dbReference type="HOGENOM" id="CLU_006493_6_2_0"/>
<dbReference type="eggNOG" id="COG0115">
    <property type="taxonomic scope" value="Bacteria"/>
</dbReference>
<evidence type="ECO:0000313" key="4">
    <source>
        <dbReference type="Proteomes" id="UP000006056"/>
    </source>
</evidence>
<dbReference type="InterPro" id="IPR019999">
    <property type="entry name" value="Anth_synth_I-like"/>
</dbReference>
<dbReference type="SUPFAM" id="SSF56322">
    <property type="entry name" value="ADC synthase"/>
    <property type="match status" value="1"/>
</dbReference>
<name>I3ZHH1_TERRK</name>
<dbReference type="Pfam" id="PF01063">
    <property type="entry name" value="Aminotran_4"/>
    <property type="match status" value="1"/>
</dbReference>
<dbReference type="InterPro" id="IPR015890">
    <property type="entry name" value="Chorismate_C"/>
</dbReference>
<dbReference type="GO" id="GO:0000162">
    <property type="term" value="P:L-tryptophan biosynthetic process"/>
    <property type="evidence" value="ECO:0007669"/>
    <property type="project" value="TreeGrafter"/>
</dbReference>
<dbReference type="InterPro" id="IPR005802">
    <property type="entry name" value="ADC_synth_comp_1"/>
</dbReference>
<evidence type="ECO:0000313" key="3">
    <source>
        <dbReference type="EMBL" id="AFL88689.1"/>
    </source>
</evidence>
<dbReference type="Gene3D" id="3.30.470.10">
    <property type="match status" value="1"/>
</dbReference>
<dbReference type="PRINTS" id="PR00095">
    <property type="entry name" value="ANTSNTHASEI"/>
</dbReference>
<keyword evidence="4" id="KW-1185">Reference proteome</keyword>
<protein>
    <submittedName>
        <fullName evidence="3">Aminodeoxychorismate synthase, component I</fullName>
    </submittedName>
</protein>
<dbReference type="SUPFAM" id="SSF56752">
    <property type="entry name" value="D-aminoacid aminotransferase-like PLP-dependent enzymes"/>
    <property type="match status" value="1"/>
</dbReference>
<dbReference type="Gene3D" id="3.20.10.10">
    <property type="entry name" value="D-amino Acid Aminotransferase, subunit A, domain 2"/>
    <property type="match status" value="1"/>
</dbReference>
<dbReference type="OrthoDB" id="9803598at2"/>
<dbReference type="InterPro" id="IPR036038">
    <property type="entry name" value="Aminotransferase-like"/>
</dbReference>
<feature type="region of interest" description="Disordered" evidence="1">
    <location>
        <begin position="133"/>
        <end position="152"/>
    </location>
</feature>
<proteinExistence type="predicted"/>
<dbReference type="InterPro" id="IPR043131">
    <property type="entry name" value="BCAT-like_N"/>
</dbReference>
<dbReference type="STRING" id="926566.Terro_2437"/>
<organism evidence="3 4">
    <name type="scientific">Terriglobus roseus (strain DSM 18391 / NRRL B-41598 / KBS 63)</name>
    <dbReference type="NCBI Taxonomy" id="926566"/>
    <lineage>
        <taxon>Bacteria</taxon>
        <taxon>Pseudomonadati</taxon>
        <taxon>Acidobacteriota</taxon>
        <taxon>Terriglobia</taxon>
        <taxon>Terriglobales</taxon>
        <taxon>Acidobacteriaceae</taxon>
        <taxon>Terriglobus</taxon>
    </lineage>
</organism>
<dbReference type="GO" id="GO:0046820">
    <property type="term" value="F:4-amino-4-deoxychorismate synthase activity"/>
    <property type="evidence" value="ECO:0007669"/>
    <property type="project" value="TreeGrafter"/>
</dbReference>
<evidence type="ECO:0000259" key="2">
    <source>
        <dbReference type="Pfam" id="PF00425"/>
    </source>
</evidence>
<dbReference type="Gene3D" id="3.60.120.10">
    <property type="entry name" value="Anthranilate synthase"/>
    <property type="match status" value="1"/>
</dbReference>
<dbReference type="PANTHER" id="PTHR11236">
    <property type="entry name" value="AMINOBENZOATE/ANTHRANILATE SYNTHASE"/>
    <property type="match status" value="1"/>
</dbReference>
<dbReference type="PATRIC" id="fig|926566.3.peg.2408"/>
<gene>
    <name evidence="3" type="ordered locus">Terro_2437</name>
</gene>
<dbReference type="EMBL" id="CP003379">
    <property type="protein sequence ID" value="AFL88689.1"/>
    <property type="molecule type" value="Genomic_DNA"/>
</dbReference>
<dbReference type="InterPro" id="IPR005801">
    <property type="entry name" value="ADC_synthase"/>
</dbReference>
<dbReference type="Proteomes" id="UP000006056">
    <property type="component" value="Chromosome"/>
</dbReference>